<dbReference type="PANTHER" id="PTHR15822:SF4">
    <property type="entry name" value="TYROSYL-DNA PHOSPHODIESTERASE 2"/>
    <property type="match status" value="1"/>
</dbReference>
<dbReference type="InterPro" id="IPR005135">
    <property type="entry name" value="Endo/exonuclease/phosphatase"/>
</dbReference>
<evidence type="ECO:0000313" key="11">
    <source>
        <dbReference type="EMBL" id="MXR40652.1"/>
    </source>
</evidence>
<dbReference type="InterPro" id="IPR036691">
    <property type="entry name" value="Endo/exonu/phosph_ase_sf"/>
</dbReference>
<evidence type="ECO:0000256" key="8">
    <source>
        <dbReference type="ARBA" id="ARBA00023204"/>
    </source>
</evidence>
<keyword evidence="7" id="KW-0460">Magnesium</keyword>
<keyword evidence="6" id="KW-0378">Hydrolase</keyword>
<reference evidence="11 12" key="1">
    <citation type="submission" date="2019-12" db="EMBL/GenBank/DDBJ databases">
        <title>Isolation and characterization of three novel carbon monoxide-oxidizing members of Halobacteria from salione crusts and soils.</title>
        <authorList>
            <person name="Myers M.R."/>
            <person name="King G.M."/>
        </authorList>
    </citation>
    <scope>NUCLEOTIDE SEQUENCE [LARGE SCALE GENOMIC DNA]</scope>
    <source>
        <strain evidence="11 12">WSA2</strain>
    </source>
</reference>
<comment type="cofactor">
    <cofactor evidence="1">
        <name>Mn(2+)</name>
        <dbReference type="ChEBI" id="CHEBI:29035"/>
    </cofactor>
</comment>
<feature type="compositionally biased region" description="Low complexity" evidence="9">
    <location>
        <begin position="305"/>
        <end position="316"/>
    </location>
</feature>
<dbReference type="Pfam" id="PF03372">
    <property type="entry name" value="Exo_endo_phos"/>
    <property type="match status" value="1"/>
</dbReference>
<comment type="cofactor">
    <cofactor evidence="2">
        <name>Mg(2+)</name>
        <dbReference type="ChEBI" id="CHEBI:18420"/>
    </cofactor>
</comment>
<dbReference type="Gene3D" id="3.60.10.10">
    <property type="entry name" value="Endonuclease/exonuclease/phosphatase"/>
    <property type="match status" value="1"/>
</dbReference>
<proteinExistence type="predicted"/>
<organism evidence="11 12">
    <name type="scientific">Halobaculum saliterrae</name>
    <dbReference type="NCBI Taxonomy" id="2073113"/>
    <lineage>
        <taxon>Archaea</taxon>
        <taxon>Methanobacteriati</taxon>
        <taxon>Methanobacteriota</taxon>
        <taxon>Stenosarchaea group</taxon>
        <taxon>Halobacteria</taxon>
        <taxon>Halobacteriales</taxon>
        <taxon>Haloferacaceae</taxon>
        <taxon>Halobaculum</taxon>
    </lineage>
</organism>
<evidence type="ECO:0000256" key="7">
    <source>
        <dbReference type="ARBA" id="ARBA00022842"/>
    </source>
</evidence>
<evidence type="ECO:0000256" key="1">
    <source>
        <dbReference type="ARBA" id="ARBA00001936"/>
    </source>
</evidence>
<dbReference type="OrthoDB" id="292883at2157"/>
<dbReference type="InterPro" id="IPR051547">
    <property type="entry name" value="TDP2-like"/>
</dbReference>
<name>A0A6B0SWM3_9EURY</name>
<keyword evidence="4" id="KW-0479">Metal-binding</keyword>
<evidence type="ECO:0000256" key="9">
    <source>
        <dbReference type="SAM" id="MobiDB-lite"/>
    </source>
</evidence>
<evidence type="ECO:0000259" key="10">
    <source>
        <dbReference type="Pfam" id="PF03372"/>
    </source>
</evidence>
<dbReference type="GO" id="GO:0006281">
    <property type="term" value="P:DNA repair"/>
    <property type="evidence" value="ECO:0007669"/>
    <property type="project" value="UniProtKB-KW"/>
</dbReference>
<keyword evidence="8" id="KW-0234">DNA repair</keyword>
<feature type="domain" description="Endonuclease/exonuclease/phosphatase" evidence="10">
    <location>
        <begin position="9"/>
        <end position="322"/>
    </location>
</feature>
<keyword evidence="5" id="KW-0227">DNA damage</keyword>
<feature type="region of interest" description="Disordered" evidence="9">
    <location>
        <begin position="295"/>
        <end position="321"/>
    </location>
</feature>
<dbReference type="AlphaFoldDB" id="A0A6B0SWM3"/>
<dbReference type="RefSeq" id="WP_159663909.1">
    <property type="nucleotide sequence ID" value="NZ_WUUS01000002.1"/>
</dbReference>
<keyword evidence="3" id="KW-0540">Nuclease</keyword>
<evidence type="ECO:0000256" key="5">
    <source>
        <dbReference type="ARBA" id="ARBA00022763"/>
    </source>
</evidence>
<keyword evidence="12" id="KW-1185">Reference proteome</keyword>
<dbReference type="GO" id="GO:0046872">
    <property type="term" value="F:metal ion binding"/>
    <property type="evidence" value="ECO:0007669"/>
    <property type="project" value="UniProtKB-KW"/>
</dbReference>
<sequence length="332" mass="35924">MLTQNVYLGLDYSRLLGASSYRQLRRIVGQFLTEIEPAEYRARADAVAAAVAATDADVVALQEASLFRKQEPGDFASTGGDRASTEVVDLLAEVERALEARGLRYDRAAVTATSDAELPAETNDGSVDLRVTDRNALLVRAGVDVNDVVTKSYDMDLSLTVPGTEQEVALRRGYARADVATDGAEFTAVSTHLESVSSFLRVVQARELLDGLRGSNPVVLCGDLNSGPGYEPAAYDMLTDSFTDSYDRVNPQAKGNTCCQSPDLRNDRSQLSRRIDAVLRRGDLRATDVSRVNHRRTDRVRVDGDSNGDSDGRSGSVWPSDHAGIVATFEAT</sequence>
<evidence type="ECO:0000256" key="4">
    <source>
        <dbReference type="ARBA" id="ARBA00022723"/>
    </source>
</evidence>
<protein>
    <recommendedName>
        <fullName evidence="10">Endonuclease/exonuclease/phosphatase domain-containing protein</fullName>
    </recommendedName>
</protein>
<evidence type="ECO:0000256" key="6">
    <source>
        <dbReference type="ARBA" id="ARBA00022801"/>
    </source>
</evidence>
<dbReference type="GO" id="GO:0004518">
    <property type="term" value="F:nuclease activity"/>
    <property type="evidence" value="ECO:0007669"/>
    <property type="project" value="UniProtKB-KW"/>
</dbReference>
<evidence type="ECO:0000256" key="2">
    <source>
        <dbReference type="ARBA" id="ARBA00001946"/>
    </source>
</evidence>
<accession>A0A6B0SWM3</accession>
<comment type="caution">
    <text evidence="11">The sequence shown here is derived from an EMBL/GenBank/DDBJ whole genome shotgun (WGS) entry which is preliminary data.</text>
</comment>
<dbReference type="Proteomes" id="UP000437065">
    <property type="component" value="Unassembled WGS sequence"/>
</dbReference>
<dbReference type="SUPFAM" id="SSF56219">
    <property type="entry name" value="DNase I-like"/>
    <property type="match status" value="1"/>
</dbReference>
<dbReference type="EMBL" id="WUUS01000002">
    <property type="protein sequence ID" value="MXR40652.1"/>
    <property type="molecule type" value="Genomic_DNA"/>
</dbReference>
<evidence type="ECO:0000256" key="3">
    <source>
        <dbReference type="ARBA" id="ARBA00022722"/>
    </source>
</evidence>
<gene>
    <name evidence="11" type="ORF">GRX01_04725</name>
</gene>
<dbReference type="PANTHER" id="PTHR15822">
    <property type="entry name" value="TRAF AND TNF RECEPTOR-ASSOCIATED PROTEIN"/>
    <property type="match status" value="1"/>
</dbReference>
<dbReference type="GO" id="GO:0016787">
    <property type="term" value="F:hydrolase activity"/>
    <property type="evidence" value="ECO:0007669"/>
    <property type="project" value="UniProtKB-KW"/>
</dbReference>
<evidence type="ECO:0000313" key="12">
    <source>
        <dbReference type="Proteomes" id="UP000437065"/>
    </source>
</evidence>